<evidence type="ECO:0000313" key="1">
    <source>
        <dbReference type="EMBL" id="MBB4924928.1"/>
    </source>
</evidence>
<evidence type="ECO:0000313" key="2">
    <source>
        <dbReference type="Proteomes" id="UP000540506"/>
    </source>
</evidence>
<accession>A0A7W7VWF4</accession>
<protein>
    <submittedName>
        <fullName evidence="1">Uncharacterized protein</fullName>
    </submittedName>
</protein>
<organism evidence="1 2">
    <name type="scientific">Kitasatospora kifunensis</name>
    <name type="common">Streptomyces kifunensis</name>
    <dbReference type="NCBI Taxonomy" id="58351"/>
    <lineage>
        <taxon>Bacteria</taxon>
        <taxon>Bacillati</taxon>
        <taxon>Actinomycetota</taxon>
        <taxon>Actinomycetes</taxon>
        <taxon>Kitasatosporales</taxon>
        <taxon>Streptomycetaceae</taxon>
        <taxon>Kitasatospora</taxon>
    </lineage>
</organism>
<dbReference type="RefSeq" id="WP_312897321.1">
    <property type="nucleotide sequence ID" value="NZ_JACHJV010000001.1"/>
</dbReference>
<dbReference type="EMBL" id="JACHJV010000001">
    <property type="protein sequence ID" value="MBB4924928.1"/>
    <property type="molecule type" value="Genomic_DNA"/>
</dbReference>
<reference evidence="1 2" key="1">
    <citation type="submission" date="2020-08" db="EMBL/GenBank/DDBJ databases">
        <title>Sequencing the genomes of 1000 actinobacteria strains.</title>
        <authorList>
            <person name="Klenk H.-P."/>
        </authorList>
    </citation>
    <scope>NUCLEOTIDE SEQUENCE [LARGE SCALE GENOMIC DNA]</scope>
    <source>
        <strain evidence="1 2">DSM 41654</strain>
    </source>
</reference>
<keyword evidence="2" id="KW-1185">Reference proteome</keyword>
<dbReference type="AlphaFoldDB" id="A0A7W7VWF4"/>
<name>A0A7W7VWF4_KITKI</name>
<dbReference type="Proteomes" id="UP000540506">
    <property type="component" value="Unassembled WGS sequence"/>
</dbReference>
<proteinExistence type="predicted"/>
<sequence length="92" mass="9963">MSVFTFNTVSLPAPLSGPAIHIGGTVRVRAFLAQVLRRLADSPLDSPVLRTMQPAAPRATTHRQQVRLSAEWHTVTDAAGASHLEAAWHTEN</sequence>
<gene>
    <name evidence="1" type="ORF">FHR34_003921</name>
</gene>
<comment type="caution">
    <text evidence="1">The sequence shown here is derived from an EMBL/GenBank/DDBJ whole genome shotgun (WGS) entry which is preliminary data.</text>
</comment>